<dbReference type="PRINTS" id="PR00685">
    <property type="entry name" value="TIFACTORIIB"/>
</dbReference>
<dbReference type="PANTHER" id="PTHR11618">
    <property type="entry name" value="TRANSCRIPTION INITIATION FACTOR IIB-RELATED"/>
    <property type="match status" value="1"/>
</dbReference>
<protein>
    <recommendedName>
        <fullName evidence="4">TFIIB-type domain-containing protein</fullName>
    </recommendedName>
</protein>
<name>A0A6C0H0E7_9ZZZZ</name>
<keyword evidence="3" id="KW-0804">Transcription</keyword>
<dbReference type="InterPro" id="IPR000812">
    <property type="entry name" value="TFIIB"/>
</dbReference>
<dbReference type="InterPro" id="IPR036915">
    <property type="entry name" value="Cyclin-like_sf"/>
</dbReference>
<dbReference type="AlphaFoldDB" id="A0A6C0H0E7"/>
<dbReference type="InterPro" id="IPR013137">
    <property type="entry name" value="Znf_TFIIB"/>
</dbReference>
<dbReference type="CDD" id="cd00043">
    <property type="entry name" value="CYCLIN_SF"/>
    <property type="match status" value="1"/>
</dbReference>
<keyword evidence="2" id="KW-0805">Transcription regulation</keyword>
<dbReference type="PANTHER" id="PTHR11618:SF13">
    <property type="entry name" value="TRANSCRIPTION INITIATION FACTOR IIB"/>
    <property type="match status" value="1"/>
</dbReference>
<dbReference type="Pfam" id="PF08271">
    <property type="entry name" value="Zn_Ribbon_TF"/>
    <property type="match status" value="1"/>
</dbReference>
<evidence type="ECO:0000259" key="4">
    <source>
        <dbReference type="PROSITE" id="PS51134"/>
    </source>
</evidence>
<accession>A0A6C0H0E7</accession>
<proteinExistence type="predicted"/>
<organism evidence="5">
    <name type="scientific">viral metagenome</name>
    <dbReference type="NCBI Taxonomy" id="1070528"/>
    <lineage>
        <taxon>unclassified sequences</taxon>
        <taxon>metagenomes</taxon>
        <taxon>organismal metagenomes</taxon>
    </lineage>
</organism>
<dbReference type="SUPFAM" id="SSF57783">
    <property type="entry name" value="Zinc beta-ribbon"/>
    <property type="match status" value="1"/>
</dbReference>
<feature type="domain" description="TFIIB-type" evidence="4">
    <location>
        <begin position="25"/>
        <end position="55"/>
    </location>
</feature>
<dbReference type="GO" id="GO:0017025">
    <property type="term" value="F:TBP-class protein binding"/>
    <property type="evidence" value="ECO:0007669"/>
    <property type="project" value="InterPro"/>
</dbReference>
<evidence type="ECO:0000256" key="2">
    <source>
        <dbReference type="ARBA" id="ARBA00023015"/>
    </source>
</evidence>
<evidence type="ECO:0000256" key="1">
    <source>
        <dbReference type="ARBA" id="ARBA00022737"/>
    </source>
</evidence>
<dbReference type="GO" id="GO:0070897">
    <property type="term" value="P:transcription preinitiation complex assembly"/>
    <property type="evidence" value="ECO:0007669"/>
    <property type="project" value="InterPro"/>
</dbReference>
<dbReference type="GO" id="GO:0005634">
    <property type="term" value="C:nucleus"/>
    <property type="evidence" value="ECO:0007669"/>
    <property type="project" value="TreeGrafter"/>
</dbReference>
<evidence type="ECO:0000256" key="3">
    <source>
        <dbReference type="ARBA" id="ARBA00023163"/>
    </source>
</evidence>
<evidence type="ECO:0000313" key="5">
    <source>
        <dbReference type="EMBL" id="QHT73992.1"/>
    </source>
</evidence>
<dbReference type="Gene3D" id="1.10.472.10">
    <property type="entry name" value="Cyclin-like"/>
    <property type="match status" value="1"/>
</dbReference>
<dbReference type="PROSITE" id="PS51134">
    <property type="entry name" value="ZF_TFIIB"/>
    <property type="match status" value="1"/>
</dbReference>
<dbReference type="InterPro" id="IPR013150">
    <property type="entry name" value="TFIIB_cyclin"/>
</dbReference>
<dbReference type="SUPFAM" id="SSF47954">
    <property type="entry name" value="Cyclin-like"/>
    <property type="match status" value="2"/>
</dbReference>
<dbReference type="Gene3D" id="1.10.472.170">
    <property type="match status" value="1"/>
</dbReference>
<keyword evidence="1" id="KW-0677">Repeat</keyword>
<dbReference type="GO" id="GO:0097550">
    <property type="term" value="C:transcription preinitiation complex"/>
    <property type="evidence" value="ECO:0007669"/>
    <property type="project" value="TreeGrafter"/>
</dbReference>
<sequence length="382" mass="44028">MNELNFEDDIWKEFDLELKSNIEINKNECPECKNVHIIVDIKGASVCQDCGLVLGFTLDKNPEWINGDDGNNGENDRCGNATSYFFPQSSLGTNIKSHKYDKIKMVHDWSQMPYKERSLYEVFQYIDAKCDKIGLVKSIIDNAKILYKHISDLKGLNGKSIIIRGINRKSLIAACVYNGAKNQGLPRTTKEIADIFSLTIKQVTKGNRKYDNLIDNYKFINENKCNLSINYIERFGNKLKIPTHILNHAKQISLNISKIDIACGHQPPSIASASLMIALKNANLDIDKKIISKLFDISDVTITKTYKKILEYEYIIIDNKMTELVLNMSQNEFLKTKLLNKKISNDYINQYFEYINHLLFFNKFTNSLKLNDYKFHIELFTL</sequence>
<dbReference type="EMBL" id="MN739835">
    <property type="protein sequence ID" value="QHT73992.1"/>
    <property type="molecule type" value="Genomic_DNA"/>
</dbReference>
<reference evidence="5" key="1">
    <citation type="journal article" date="2020" name="Nature">
        <title>Giant virus diversity and host interactions through global metagenomics.</title>
        <authorList>
            <person name="Schulz F."/>
            <person name="Roux S."/>
            <person name="Paez-Espino D."/>
            <person name="Jungbluth S."/>
            <person name="Walsh D.A."/>
            <person name="Denef V.J."/>
            <person name="McMahon K.D."/>
            <person name="Konstantinidis K.T."/>
            <person name="Eloe-Fadrosh E.A."/>
            <person name="Kyrpides N.C."/>
            <person name="Woyke T."/>
        </authorList>
    </citation>
    <scope>NUCLEOTIDE SEQUENCE</scope>
    <source>
        <strain evidence="5">GVMAG-M-3300023179-4</strain>
    </source>
</reference>
<dbReference type="Pfam" id="PF00382">
    <property type="entry name" value="TFIIB"/>
    <property type="match status" value="2"/>
</dbReference>